<dbReference type="AlphaFoldDB" id="H2C5G9"/>
<evidence type="ECO:0000313" key="2">
    <source>
        <dbReference type="Proteomes" id="UP000003980"/>
    </source>
</evidence>
<proteinExistence type="predicted"/>
<accession>H2C5G9</accession>
<name>H2C5G9_9CREN</name>
<reference evidence="1 2" key="1">
    <citation type="submission" date="2012-01" db="EMBL/GenBank/DDBJ databases">
        <title>Improved High-Quality Draft sequence of Metallosphaera yellowstonensis MK1.</title>
        <authorList>
            <consortium name="US DOE Joint Genome Institute"/>
            <person name="Lucas S."/>
            <person name="Han J."/>
            <person name="Cheng J.-F."/>
            <person name="Goodwin L."/>
            <person name="Pitluck S."/>
            <person name="Peters L."/>
            <person name="Teshima H."/>
            <person name="Detter J.C."/>
            <person name="Han C."/>
            <person name="Tapia R."/>
            <person name="Land M."/>
            <person name="Hauser L."/>
            <person name="Kyrpides N."/>
            <person name="Kozubal M."/>
            <person name="Macur R.E."/>
            <person name="Jay Z."/>
            <person name="Inskeep W."/>
            <person name="Woyke T."/>
        </authorList>
    </citation>
    <scope>NUCLEOTIDE SEQUENCE [LARGE SCALE GENOMIC DNA]</scope>
    <source>
        <strain evidence="1 2">MK1</strain>
    </source>
</reference>
<protein>
    <submittedName>
        <fullName evidence="1">Uncharacterized protein</fullName>
    </submittedName>
</protein>
<gene>
    <name evidence="1" type="ORF">MetMK1DRAFT_00017920</name>
</gene>
<dbReference type="EMBL" id="JH597768">
    <property type="protein sequence ID" value="EHP69046.1"/>
    <property type="molecule type" value="Genomic_DNA"/>
</dbReference>
<dbReference type="Proteomes" id="UP000003980">
    <property type="component" value="Unassembled WGS sequence"/>
</dbReference>
<keyword evidence="2" id="KW-1185">Reference proteome</keyword>
<sequence length="61" mass="6988">MKEKSRACRRLGFSYLLEERNLRNTAFKSPAKLVLTILNSERDLSTIPNWDEPVLPLGSLV</sequence>
<dbReference type="HOGENOM" id="CLU_2911591_0_0_2"/>
<dbReference type="STRING" id="671065.MetMK1DRAFT_00017920"/>
<evidence type="ECO:0000313" key="1">
    <source>
        <dbReference type="EMBL" id="EHP69046.1"/>
    </source>
</evidence>
<dbReference type="RefSeq" id="WP_009072660.1">
    <property type="nucleotide sequence ID" value="NZ_JH597768.1"/>
</dbReference>
<organism evidence="1 2">
    <name type="scientific">Metallosphaera yellowstonensis MK1</name>
    <dbReference type="NCBI Taxonomy" id="671065"/>
    <lineage>
        <taxon>Archaea</taxon>
        <taxon>Thermoproteota</taxon>
        <taxon>Thermoprotei</taxon>
        <taxon>Sulfolobales</taxon>
        <taxon>Sulfolobaceae</taxon>
        <taxon>Metallosphaera</taxon>
    </lineage>
</organism>